<proteinExistence type="predicted"/>
<dbReference type="AlphaFoldDB" id="A0A2S3U9Y5"/>
<keyword evidence="3 6" id="KW-0812">Transmembrane</keyword>
<dbReference type="Pfam" id="PF00083">
    <property type="entry name" value="Sugar_tr"/>
    <property type="match status" value="1"/>
</dbReference>
<sequence length="89" mass="9882">MRHLHLVPAYMSEMAPARLRGSLSGINQTMMCSGMLISYIVDYVLKDLPEYLSWRLMLGLAAVPAIILFLGVVEAARITTVLIKADRFG</sequence>
<accession>A0A2S3U9Y5</accession>
<feature type="domain" description="Major facilitator superfamily (MFS) profile" evidence="7">
    <location>
        <begin position="1"/>
        <end position="89"/>
    </location>
</feature>
<name>A0A2S3U9Y5_LACPN</name>
<feature type="transmembrane region" description="Helical" evidence="6">
    <location>
        <begin position="53"/>
        <end position="73"/>
    </location>
</feature>
<keyword evidence="2" id="KW-0813">Transport</keyword>
<dbReference type="InterPro" id="IPR050814">
    <property type="entry name" value="Myo-inositol_Transporter"/>
</dbReference>
<dbReference type="InterPro" id="IPR020846">
    <property type="entry name" value="MFS_dom"/>
</dbReference>
<dbReference type="GO" id="GO:0005886">
    <property type="term" value="C:plasma membrane"/>
    <property type="evidence" value="ECO:0007669"/>
    <property type="project" value="UniProtKB-SubCell"/>
</dbReference>
<organism evidence="8 9">
    <name type="scientific">Lactiplantibacillus plantarum subsp. plantarum</name>
    <dbReference type="NCBI Taxonomy" id="337330"/>
    <lineage>
        <taxon>Bacteria</taxon>
        <taxon>Bacillati</taxon>
        <taxon>Bacillota</taxon>
        <taxon>Bacilli</taxon>
        <taxon>Lactobacillales</taxon>
        <taxon>Lactobacillaceae</taxon>
        <taxon>Lactiplantibacillus</taxon>
    </lineage>
</organism>
<evidence type="ECO:0000313" key="8">
    <source>
        <dbReference type="EMBL" id="POD89182.1"/>
    </source>
</evidence>
<dbReference type="SUPFAM" id="SSF103473">
    <property type="entry name" value="MFS general substrate transporter"/>
    <property type="match status" value="1"/>
</dbReference>
<dbReference type="GO" id="GO:0022857">
    <property type="term" value="F:transmembrane transporter activity"/>
    <property type="evidence" value="ECO:0007669"/>
    <property type="project" value="InterPro"/>
</dbReference>
<evidence type="ECO:0000259" key="7">
    <source>
        <dbReference type="PROSITE" id="PS50850"/>
    </source>
</evidence>
<evidence type="ECO:0000256" key="1">
    <source>
        <dbReference type="ARBA" id="ARBA00004651"/>
    </source>
</evidence>
<dbReference type="PANTHER" id="PTHR48020">
    <property type="entry name" value="PROTON MYO-INOSITOL COTRANSPORTER"/>
    <property type="match status" value="1"/>
</dbReference>
<protein>
    <submittedName>
        <fullName evidence="8">Putative metabolite transport protein CsbC</fullName>
    </submittedName>
</protein>
<dbReference type="InterPro" id="IPR036259">
    <property type="entry name" value="MFS_trans_sf"/>
</dbReference>
<dbReference type="Gene3D" id="1.20.1250.20">
    <property type="entry name" value="MFS general substrate transporter like domains"/>
    <property type="match status" value="1"/>
</dbReference>
<dbReference type="PROSITE" id="PS50850">
    <property type="entry name" value="MFS"/>
    <property type="match status" value="1"/>
</dbReference>
<comment type="subcellular location">
    <subcellularLocation>
        <location evidence="1">Cell membrane</location>
        <topology evidence="1">Multi-pass membrane protein</topology>
    </subcellularLocation>
</comment>
<evidence type="ECO:0000256" key="2">
    <source>
        <dbReference type="ARBA" id="ARBA00022448"/>
    </source>
</evidence>
<comment type="caution">
    <text evidence="8">The sequence shown here is derived from an EMBL/GenBank/DDBJ whole genome shotgun (WGS) entry which is preliminary data.</text>
</comment>
<evidence type="ECO:0000313" key="9">
    <source>
        <dbReference type="Proteomes" id="UP000236990"/>
    </source>
</evidence>
<keyword evidence="5 6" id="KW-0472">Membrane</keyword>
<dbReference type="EMBL" id="NKCZ01000037">
    <property type="protein sequence ID" value="POD89182.1"/>
    <property type="molecule type" value="Genomic_DNA"/>
</dbReference>
<evidence type="ECO:0000256" key="3">
    <source>
        <dbReference type="ARBA" id="ARBA00022692"/>
    </source>
</evidence>
<feature type="transmembrane region" description="Helical" evidence="6">
    <location>
        <begin position="21"/>
        <end position="41"/>
    </location>
</feature>
<evidence type="ECO:0000256" key="6">
    <source>
        <dbReference type="SAM" id="Phobius"/>
    </source>
</evidence>
<gene>
    <name evidence="8" type="ORF">S101258_00122</name>
</gene>
<dbReference type="PANTHER" id="PTHR48020:SF12">
    <property type="entry name" value="PROTON MYO-INOSITOL COTRANSPORTER"/>
    <property type="match status" value="1"/>
</dbReference>
<evidence type="ECO:0000256" key="4">
    <source>
        <dbReference type="ARBA" id="ARBA00022989"/>
    </source>
</evidence>
<keyword evidence="4 6" id="KW-1133">Transmembrane helix</keyword>
<dbReference type="InterPro" id="IPR005828">
    <property type="entry name" value="MFS_sugar_transport-like"/>
</dbReference>
<dbReference type="Proteomes" id="UP000236990">
    <property type="component" value="Unassembled WGS sequence"/>
</dbReference>
<evidence type="ECO:0000256" key="5">
    <source>
        <dbReference type="ARBA" id="ARBA00023136"/>
    </source>
</evidence>
<reference evidence="8 9" key="1">
    <citation type="submission" date="2017-06" db="EMBL/GenBank/DDBJ databases">
        <title>Genome sequence of Lactobacillus plantarum subsp. plantarum strain SRCM101258.</title>
        <authorList>
            <person name="Cho S.H."/>
        </authorList>
    </citation>
    <scope>NUCLEOTIDE SEQUENCE [LARGE SCALE GENOMIC DNA]</scope>
    <source>
        <strain evidence="8 9">SRCM101258</strain>
    </source>
</reference>